<proteinExistence type="inferred from homology"/>
<evidence type="ECO:0000256" key="2">
    <source>
        <dbReference type="ARBA" id="ARBA00023235"/>
    </source>
</evidence>
<evidence type="ECO:0000313" key="3">
    <source>
        <dbReference type="EMBL" id="MCJ8353775.1"/>
    </source>
</evidence>
<dbReference type="InterPro" id="IPR004380">
    <property type="entry name" value="Asp_race"/>
</dbReference>
<dbReference type="NCBIfam" id="TIGR00035">
    <property type="entry name" value="asp_race"/>
    <property type="match status" value="1"/>
</dbReference>
<comment type="caution">
    <text evidence="3">The sequence shown here is derived from an EMBL/GenBank/DDBJ whole genome shotgun (WGS) entry which is preliminary data.</text>
</comment>
<reference evidence="3" key="2">
    <citation type="submission" date="2022-03" db="EMBL/GenBank/DDBJ databases">
        <authorList>
            <person name="Ryngajllo M."/>
            <person name="Jacek P."/>
            <person name="Kubiak K."/>
        </authorList>
    </citation>
    <scope>NUCLEOTIDE SEQUENCE</scope>
    <source>
        <strain evidence="3">SI1</strain>
    </source>
</reference>
<reference evidence="3" key="1">
    <citation type="journal article" date="2021" name="Polymers (Basel)">
        <title>Highly Stretchable Bacterial Cellulose Produced by Komagataeibacter hansenii SI1.</title>
        <authorList>
            <person name="Cielecka I."/>
            <person name="Ryngajllo M."/>
            <person name="Maniukiewicz W."/>
            <person name="Bielecki S."/>
        </authorList>
    </citation>
    <scope>NUCLEOTIDE SEQUENCE</scope>
    <source>
        <strain evidence="3">SI1</strain>
    </source>
</reference>
<dbReference type="Proteomes" id="UP001202887">
    <property type="component" value="Unassembled WGS sequence"/>
</dbReference>
<comment type="similarity">
    <text evidence="1">Belongs to the aspartate/glutamate racemases family.</text>
</comment>
<dbReference type="InterPro" id="IPR033134">
    <property type="entry name" value="Asp/Glu_racemase_AS_2"/>
</dbReference>
<dbReference type="InterPro" id="IPR001920">
    <property type="entry name" value="Asp/Glu_race"/>
</dbReference>
<keyword evidence="2 3" id="KW-0413">Isomerase</keyword>
<dbReference type="RefSeq" id="WP_247066814.1">
    <property type="nucleotide sequence ID" value="NZ_CP094848.1"/>
</dbReference>
<dbReference type="GO" id="GO:0047661">
    <property type="term" value="F:amino-acid racemase activity"/>
    <property type="evidence" value="ECO:0007669"/>
    <property type="project" value="InterPro"/>
</dbReference>
<dbReference type="Pfam" id="PF01177">
    <property type="entry name" value="Asp_Glu_race"/>
    <property type="match status" value="1"/>
</dbReference>
<gene>
    <name evidence="3" type="ORF">K1W68_07200</name>
</gene>
<name>A0AAW5ER15_NOVHA</name>
<protein>
    <submittedName>
        <fullName evidence="3">Amino acid racemase</fullName>
        <ecNumber evidence="3">5.1.1.-</ecNumber>
    </submittedName>
</protein>
<evidence type="ECO:0000256" key="1">
    <source>
        <dbReference type="ARBA" id="ARBA00007847"/>
    </source>
</evidence>
<dbReference type="AlphaFoldDB" id="A0AAW5ER15"/>
<dbReference type="SUPFAM" id="SSF53681">
    <property type="entry name" value="Aspartate/glutamate racemase"/>
    <property type="match status" value="2"/>
</dbReference>
<organism evidence="3 4">
    <name type="scientific">Novacetimonas hansenii</name>
    <name type="common">Komagataeibacter hansenii</name>
    <dbReference type="NCBI Taxonomy" id="436"/>
    <lineage>
        <taxon>Bacteria</taxon>
        <taxon>Pseudomonadati</taxon>
        <taxon>Pseudomonadota</taxon>
        <taxon>Alphaproteobacteria</taxon>
        <taxon>Acetobacterales</taxon>
        <taxon>Acetobacteraceae</taxon>
        <taxon>Novacetimonas</taxon>
    </lineage>
</organism>
<dbReference type="PANTHER" id="PTHR21198:SF7">
    <property type="entry name" value="ASPARTATE-GLUTAMATE RACEMASE FAMILY"/>
    <property type="match status" value="1"/>
</dbReference>
<dbReference type="PANTHER" id="PTHR21198">
    <property type="entry name" value="GLUTAMATE RACEMASE"/>
    <property type="match status" value="1"/>
</dbReference>
<dbReference type="EC" id="5.1.1.-" evidence="3"/>
<dbReference type="InterPro" id="IPR015942">
    <property type="entry name" value="Asp/Glu/hydantoin_racemase"/>
</dbReference>
<dbReference type="Gene3D" id="3.40.50.1860">
    <property type="match status" value="2"/>
</dbReference>
<dbReference type="PROSITE" id="PS00924">
    <property type="entry name" value="ASP_GLU_RACEMASE_2"/>
    <property type="match status" value="1"/>
</dbReference>
<accession>A0AAW5ER15</accession>
<sequence>MKKLGLIGGTGPESTIIYYKKIVYGANKIVGKNFFPNINIESLNVFDVLKFCSEKNYDGLTHYIMNGIRNLEAAGCNIISLTGNTPHIVFDTLRTKSSVPLVSIIEATQKEAKKLGYKKVGLLGTRFTMEEDFFKKPFQEEKIEIFSPQGEYLDFVADKISHELEHGIIKEETKCGFLKVIENMIHTYDIEAIILGCTELPLIFDSMNLTIPCLDTLEIHANALISAMEFGN</sequence>
<evidence type="ECO:0000313" key="4">
    <source>
        <dbReference type="Proteomes" id="UP001202887"/>
    </source>
</evidence>
<dbReference type="EMBL" id="JAIBCX010000014">
    <property type="protein sequence ID" value="MCJ8353775.1"/>
    <property type="molecule type" value="Genomic_DNA"/>
</dbReference>